<evidence type="ECO:0000313" key="2">
    <source>
        <dbReference type="Proteomes" id="UP000185687"/>
    </source>
</evidence>
<protein>
    <submittedName>
        <fullName evidence="1">Uncharacterized protein</fullName>
    </submittedName>
</protein>
<proteinExistence type="predicted"/>
<sequence>MKLGNSRVSDYKSGAKIGRDRISNYGPFIDMIVSSKSAKTDSATATESVNPE</sequence>
<dbReference type="EMBL" id="FTNP01000011">
    <property type="protein sequence ID" value="SIS09711.1"/>
    <property type="molecule type" value="Genomic_DNA"/>
</dbReference>
<evidence type="ECO:0000313" key="1">
    <source>
        <dbReference type="EMBL" id="SIS09711.1"/>
    </source>
</evidence>
<accession>A0A1N7GAV2</accession>
<name>A0A1N7GAV2_9EURY</name>
<dbReference type="AlphaFoldDB" id="A0A1N7GAV2"/>
<keyword evidence="2" id="KW-1185">Reference proteome</keyword>
<organism evidence="1 2">
    <name type="scientific">Natronorubrum daqingense</name>
    <dbReference type="NCBI Taxonomy" id="588898"/>
    <lineage>
        <taxon>Archaea</taxon>
        <taxon>Methanobacteriati</taxon>
        <taxon>Methanobacteriota</taxon>
        <taxon>Stenosarchaea group</taxon>
        <taxon>Halobacteria</taxon>
        <taxon>Halobacteriales</taxon>
        <taxon>Natrialbaceae</taxon>
        <taxon>Natronorubrum</taxon>
    </lineage>
</organism>
<reference evidence="1 2" key="1">
    <citation type="submission" date="2017-01" db="EMBL/GenBank/DDBJ databases">
        <authorList>
            <person name="Mah S.A."/>
            <person name="Swanson W.J."/>
            <person name="Moy G.W."/>
            <person name="Vacquier V.D."/>
        </authorList>
    </citation>
    <scope>NUCLEOTIDE SEQUENCE [LARGE SCALE GENOMIC DNA]</scope>
    <source>
        <strain evidence="1 2">CGMCC 1.8909</strain>
    </source>
</reference>
<gene>
    <name evidence="1" type="ORF">SAMN05421809_3855</name>
</gene>
<dbReference type="Proteomes" id="UP000185687">
    <property type="component" value="Unassembled WGS sequence"/>
</dbReference>